<dbReference type="Proteomes" id="UP000823388">
    <property type="component" value="Chromosome 2K"/>
</dbReference>
<protein>
    <submittedName>
        <fullName evidence="2">Uncharacterized protein</fullName>
    </submittedName>
</protein>
<dbReference type="AlphaFoldDB" id="A0A8T0WD59"/>
<sequence length="235" mass="25952">MEDLSKKFDSFELLMTQALDKLSGLEAWKTTAEEATDRLLSQSQRLESRLRRLEAPPPPPPPPQVVRPSTAPPPPPSRWTDPFDLNLAPPPVTRPPASSGERPSGHRVEMSHWDVGGGILGSQPPCPVTGMSTDSFLPQSQHSKPVRDCFPRTPLFLNLNFPNSMVIILDYGVTGVKCFSRFIRFRFAALNFKGAAASWLQTAERQGHSWIGGNSVRPFLISLGRGFKSCRPHSA</sequence>
<evidence type="ECO:0000313" key="2">
    <source>
        <dbReference type="EMBL" id="KAG2645305.1"/>
    </source>
</evidence>
<comment type="caution">
    <text evidence="2">The sequence shown here is derived from an EMBL/GenBank/DDBJ whole genome shotgun (WGS) entry which is preliminary data.</text>
</comment>
<feature type="region of interest" description="Disordered" evidence="1">
    <location>
        <begin position="36"/>
        <end position="107"/>
    </location>
</feature>
<name>A0A8T0WD59_PANVG</name>
<keyword evidence="3" id="KW-1185">Reference proteome</keyword>
<reference evidence="2" key="1">
    <citation type="submission" date="2020-05" db="EMBL/GenBank/DDBJ databases">
        <title>WGS assembly of Panicum virgatum.</title>
        <authorList>
            <person name="Lovell J.T."/>
            <person name="Jenkins J."/>
            <person name="Shu S."/>
            <person name="Juenger T.E."/>
            <person name="Schmutz J."/>
        </authorList>
    </citation>
    <scope>NUCLEOTIDE SEQUENCE</scope>
    <source>
        <strain evidence="2">AP13</strain>
    </source>
</reference>
<gene>
    <name evidence="2" type="ORF">PVAP13_2KG363400</name>
</gene>
<feature type="compositionally biased region" description="Pro residues" evidence="1">
    <location>
        <begin position="55"/>
        <end position="77"/>
    </location>
</feature>
<proteinExistence type="predicted"/>
<accession>A0A8T0WD59</accession>
<evidence type="ECO:0000256" key="1">
    <source>
        <dbReference type="SAM" id="MobiDB-lite"/>
    </source>
</evidence>
<evidence type="ECO:0000313" key="3">
    <source>
        <dbReference type="Proteomes" id="UP000823388"/>
    </source>
</evidence>
<dbReference type="EMBL" id="CM029039">
    <property type="protein sequence ID" value="KAG2645305.1"/>
    <property type="molecule type" value="Genomic_DNA"/>
</dbReference>
<organism evidence="2 3">
    <name type="scientific">Panicum virgatum</name>
    <name type="common">Blackwell switchgrass</name>
    <dbReference type="NCBI Taxonomy" id="38727"/>
    <lineage>
        <taxon>Eukaryota</taxon>
        <taxon>Viridiplantae</taxon>
        <taxon>Streptophyta</taxon>
        <taxon>Embryophyta</taxon>
        <taxon>Tracheophyta</taxon>
        <taxon>Spermatophyta</taxon>
        <taxon>Magnoliopsida</taxon>
        <taxon>Liliopsida</taxon>
        <taxon>Poales</taxon>
        <taxon>Poaceae</taxon>
        <taxon>PACMAD clade</taxon>
        <taxon>Panicoideae</taxon>
        <taxon>Panicodae</taxon>
        <taxon>Paniceae</taxon>
        <taxon>Panicinae</taxon>
        <taxon>Panicum</taxon>
        <taxon>Panicum sect. Hiantes</taxon>
    </lineage>
</organism>